<reference evidence="1" key="1">
    <citation type="submission" date="2016-10" db="EMBL/GenBank/DDBJ databases">
        <authorList>
            <person name="de Groot N.N."/>
        </authorList>
    </citation>
    <scope>NUCLEOTIDE SEQUENCE</scope>
</reference>
<dbReference type="EMBL" id="FPHZ01000011">
    <property type="protein sequence ID" value="SFV87418.1"/>
    <property type="molecule type" value="Genomic_DNA"/>
</dbReference>
<protein>
    <submittedName>
        <fullName evidence="1">Uncharacterized protein</fullName>
    </submittedName>
</protein>
<organism evidence="1">
    <name type="scientific">hydrothermal vent metagenome</name>
    <dbReference type="NCBI Taxonomy" id="652676"/>
    <lineage>
        <taxon>unclassified sequences</taxon>
        <taxon>metagenomes</taxon>
        <taxon>ecological metagenomes</taxon>
    </lineage>
</organism>
<gene>
    <name evidence="1" type="ORF">MNB_SUP05-SYMBIONT-5-287</name>
</gene>
<proteinExistence type="predicted"/>
<name>A0A1W1E0M6_9ZZZZ</name>
<sequence length="48" mass="5824">MISKMTGFINFLNPLLAGLRVFLKPFQIDERWCFDDYSYFMQRSLNKK</sequence>
<dbReference type="AlphaFoldDB" id="A0A1W1E0M6"/>
<accession>A0A1W1E0M6</accession>
<evidence type="ECO:0000313" key="1">
    <source>
        <dbReference type="EMBL" id="SFV87418.1"/>
    </source>
</evidence>